<keyword evidence="1" id="KW-1133">Transmembrane helix</keyword>
<name>U7V650_9MICC</name>
<dbReference type="AlphaFoldDB" id="U7V650"/>
<evidence type="ECO:0000256" key="1">
    <source>
        <dbReference type="SAM" id="Phobius"/>
    </source>
</evidence>
<accession>U7V650</accession>
<reference evidence="2 3" key="1">
    <citation type="submission" date="2013-08" db="EMBL/GenBank/DDBJ databases">
        <authorList>
            <person name="Weinstock G."/>
            <person name="Sodergren E."/>
            <person name="Wylie T."/>
            <person name="Fulton L."/>
            <person name="Fulton R."/>
            <person name="Fronick C."/>
            <person name="O'Laughlin M."/>
            <person name="Godfrey J."/>
            <person name="Miner T."/>
            <person name="Herter B."/>
            <person name="Appelbaum E."/>
            <person name="Cordes M."/>
            <person name="Lek S."/>
            <person name="Wollam A."/>
            <person name="Pepin K.H."/>
            <person name="Palsikar V.B."/>
            <person name="Mitreva M."/>
            <person name="Wilson R.K."/>
        </authorList>
    </citation>
    <scope>NUCLEOTIDE SEQUENCE [LARGE SCALE GENOMIC DNA]</scope>
    <source>
        <strain evidence="2 3">F0184</strain>
    </source>
</reference>
<gene>
    <name evidence="2" type="ORF">HMPREF0742_00615</name>
</gene>
<feature type="transmembrane region" description="Helical" evidence="1">
    <location>
        <begin position="48"/>
        <end position="73"/>
    </location>
</feature>
<organism evidence="2 3">
    <name type="scientific">Rothia aeria F0184</name>
    <dbReference type="NCBI Taxonomy" id="888019"/>
    <lineage>
        <taxon>Bacteria</taxon>
        <taxon>Bacillati</taxon>
        <taxon>Actinomycetota</taxon>
        <taxon>Actinomycetes</taxon>
        <taxon>Micrococcales</taxon>
        <taxon>Micrococcaceae</taxon>
        <taxon>Rothia</taxon>
    </lineage>
</organism>
<dbReference type="RefSeq" id="WP_023133225.1">
    <property type="nucleotide sequence ID" value="NZ_KI518044.1"/>
</dbReference>
<keyword evidence="1" id="KW-0812">Transmembrane</keyword>
<comment type="caution">
    <text evidence="2">The sequence shown here is derived from an EMBL/GenBank/DDBJ whole genome shotgun (WGS) entry which is preliminary data.</text>
</comment>
<sequence>MERLYLALLPLTAVLLVIGRLTMGGFYALGFGPLLSWVWSSFVVANTWWSKALIAVGTLGGIAAFAPVVWWAAKKINDELRT</sequence>
<evidence type="ECO:0000313" key="2">
    <source>
        <dbReference type="EMBL" id="ERT67016.1"/>
    </source>
</evidence>
<protein>
    <submittedName>
        <fullName evidence="2">Uncharacterized protein</fullName>
    </submittedName>
</protein>
<dbReference type="Proteomes" id="UP000017174">
    <property type="component" value="Unassembled WGS sequence"/>
</dbReference>
<keyword evidence="1" id="KW-0472">Membrane</keyword>
<proteinExistence type="predicted"/>
<dbReference type="HOGENOM" id="CLU_2556171_0_0_11"/>
<dbReference type="EMBL" id="AXZG01000016">
    <property type="protein sequence ID" value="ERT67016.1"/>
    <property type="molecule type" value="Genomic_DNA"/>
</dbReference>
<evidence type="ECO:0000313" key="3">
    <source>
        <dbReference type="Proteomes" id="UP000017174"/>
    </source>
</evidence>